<dbReference type="SUPFAM" id="SSF82171">
    <property type="entry name" value="DPP6 N-terminal domain-like"/>
    <property type="match status" value="1"/>
</dbReference>
<evidence type="ECO:0000256" key="3">
    <source>
        <dbReference type="ARBA" id="ARBA00022816"/>
    </source>
</evidence>
<dbReference type="Proteomes" id="UP000799436">
    <property type="component" value="Unassembled WGS sequence"/>
</dbReference>
<evidence type="ECO:0000256" key="8">
    <source>
        <dbReference type="SAM" id="SignalP"/>
    </source>
</evidence>
<dbReference type="GO" id="GO:0006406">
    <property type="term" value="P:mRNA export from nucleus"/>
    <property type="evidence" value="ECO:0007669"/>
    <property type="project" value="TreeGrafter"/>
</dbReference>
<dbReference type="InterPro" id="IPR015943">
    <property type="entry name" value="WD40/YVTN_repeat-like_dom_sf"/>
</dbReference>
<evidence type="ECO:0000256" key="4">
    <source>
        <dbReference type="ARBA" id="ARBA00022927"/>
    </source>
</evidence>
<keyword evidence="7" id="KW-0539">Nucleus</keyword>
<protein>
    <recommendedName>
        <fullName evidence="11">WD40 repeat-like protein</fullName>
    </recommendedName>
</protein>
<feature type="signal peptide" evidence="8">
    <location>
        <begin position="1"/>
        <end position="30"/>
    </location>
</feature>
<organism evidence="9 10">
    <name type="scientific">Teratosphaeria nubilosa</name>
    <dbReference type="NCBI Taxonomy" id="161662"/>
    <lineage>
        <taxon>Eukaryota</taxon>
        <taxon>Fungi</taxon>
        <taxon>Dikarya</taxon>
        <taxon>Ascomycota</taxon>
        <taxon>Pezizomycotina</taxon>
        <taxon>Dothideomycetes</taxon>
        <taxon>Dothideomycetidae</taxon>
        <taxon>Mycosphaerellales</taxon>
        <taxon>Teratosphaeriaceae</taxon>
        <taxon>Teratosphaeria</taxon>
    </lineage>
</organism>
<keyword evidence="4" id="KW-0653">Protein transport</keyword>
<comment type="subcellular location">
    <subcellularLocation>
        <location evidence="1">Nucleus</location>
        <location evidence="1">Nuclear pore complex</location>
    </subcellularLocation>
</comment>
<evidence type="ECO:0000256" key="2">
    <source>
        <dbReference type="ARBA" id="ARBA00022448"/>
    </source>
</evidence>
<feature type="chain" id="PRO_5026112110" description="WD40 repeat-like protein" evidence="8">
    <location>
        <begin position="31"/>
        <end position="899"/>
    </location>
</feature>
<dbReference type="GO" id="GO:0005643">
    <property type="term" value="C:nuclear pore"/>
    <property type="evidence" value="ECO:0007669"/>
    <property type="project" value="UniProtKB-SubCell"/>
</dbReference>
<dbReference type="GO" id="GO:0017056">
    <property type="term" value="F:structural constituent of nuclear pore"/>
    <property type="evidence" value="ECO:0007669"/>
    <property type="project" value="InterPro"/>
</dbReference>
<dbReference type="GO" id="GO:0006606">
    <property type="term" value="P:protein import into nucleus"/>
    <property type="evidence" value="ECO:0007669"/>
    <property type="project" value="TreeGrafter"/>
</dbReference>
<evidence type="ECO:0000313" key="9">
    <source>
        <dbReference type="EMBL" id="KAF2770651.1"/>
    </source>
</evidence>
<name>A0A6G1LCI7_9PEZI</name>
<keyword evidence="6" id="KW-0906">Nuclear pore complex</keyword>
<dbReference type="OrthoDB" id="341482at2759"/>
<evidence type="ECO:0000256" key="7">
    <source>
        <dbReference type="ARBA" id="ARBA00023242"/>
    </source>
</evidence>
<keyword evidence="10" id="KW-1185">Reference proteome</keyword>
<reference evidence="9" key="1">
    <citation type="journal article" date="2020" name="Stud. Mycol.">
        <title>101 Dothideomycetes genomes: a test case for predicting lifestyles and emergence of pathogens.</title>
        <authorList>
            <person name="Haridas S."/>
            <person name="Albert R."/>
            <person name="Binder M."/>
            <person name="Bloem J."/>
            <person name="Labutti K."/>
            <person name="Salamov A."/>
            <person name="Andreopoulos B."/>
            <person name="Baker S."/>
            <person name="Barry K."/>
            <person name="Bills G."/>
            <person name="Bluhm B."/>
            <person name="Cannon C."/>
            <person name="Castanera R."/>
            <person name="Culley D."/>
            <person name="Daum C."/>
            <person name="Ezra D."/>
            <person name="Gonzalez J."/>
            <person name="Henrissat B."/>
            <person name="Kuo A."/>
            <person name="Liang C."/>
            <person name="Lipzen A."/>
            <person name="Lutzoni F."/>
            <person name="Magnuson J."/>
            <person name="Mondo S."/>
            <person name="Nolan M."/>
            <person name="Ohm R."/>
            <person name="Pangilinan J."/>
            <person name="Park H.-J."/>
            <person name="Ramirez L."/>
            <person name="Alfaro M."/>
            <person name="Sun H."/>
            <person name="Tritt A."/>
            <person name="Yoshinaga Y."/>
            <person name="Zwiers L.-H."/>
            <person name="Turgeon B."/>
            <person name="Goodwin S."/>
            <person name="Spatafora J."/>
            <person name="Crous P."/>
            <person name="Grigoriev I."/>
        </authorList>
    </citation>
    <scope>NUCLEOTIDE SEQUENCE</scope>
    <source>
        <strain evidence="9">CBS 116005</strain>
    </source>
</reference>
<evidence type="ECO:0000256" key="6">
    <source>
        <dbReference type="ARBA" id="ARBA00023132"/>
    </source>
</evidence>
<dbReference type="EMBL" id="ML995824">
    <property type="protein sequence ID" value="KAF2770651.1"/>
    <property type="molecule type" value="Genomic_DNA"/>
</dbReference>
<dbReference type="AlphaFoldDB" id="A0A6G1LCI7"/>
<sequence>MAQGIRLSGHQLWIWLKALLRLTGRMVVVARDPQWLSRPSPGFHFFSHDAQVLHTPAHHGAHRHIAHRGTEVFVAVGNELRWSELTMLREAGESFERGRGVGEGFGAEETAGGREYRVLRTPVARHIQQIRVSPSGDFIVICTSHTVHVAILPTSTHLRSADRSPLKLKAFHVGPTAHVLEQSPVASALWHPLSPTGNCLVTVTKDACVRLWELDRENRSTFDEPGLAVDLKKLANAASMQEDLTASKYGTNKGFSPDSAMMEVASACFGGQGGADELGWASMTMWFAMSEGDVYALCPFLPERWVAPTWLLPSLSTSVVSKAKAIGSDAQAIEHERRQADQQCKWLAEVDAQDPIIQTIDDDFGEEEVYRRPERPSAVAKLQGPFYVGSEMDIGEITDIFVIPPKINEEALFDEEEELEADEGLSIGIVCIATSTSKIHICLDLDGVEAEWLPTRRARSYGLDDLDDKDLLLFETIDLSHPDFESASHYPTFTSSPMDRYEVFVTTPSGVYSLDFKLWANRLEEELIAEDEKGIDFRIDILAGSATSTVARMIEIPNEPEQGINAAIAIYDPANVGYLLLTTAMNTPHSAILQIPSANRFAPDTIAPAIAALPAPEPRASYQPADDFYARSALPDLIKTANEKKMLGSDLKQSVRFSSATLALMTDAHRILSTETHKLGLAAADLFRRCERMRSELLEQVRRVQEISQKVDAVIGEDESLENYEGDEGDDDEVLRGKEKIETRVNESHEKTVELSERVERLRKKMLKLGGRELSTKERAFADEVQAVHAQIEPAEPDASTDPSSILSLDNSAGDLEQHKAEKSGDLADRFEAVVGLHQKLVRQAEEAGGATGGGVKAGVGSGGGEYRKRQLAQVMALLERETALVEGVGERLRRLAAG</sequence>
<keyword evidence="2" id="KW-0813">Transport</keyword>
<dbReference type="GO" id="GO:0000055">
    <property type="term" value="P:ribosomal large subunit export from nucleus"/>
    <property type="evidence" value="ECO:0007669"/>
    <property type="project" value="InterPro"/>
</dbReference>
<evidence type="ECO:0008006" key="11">
    <source>
        <dbReference type="Google" id="ProtNLM"/>
    </source>
</evidence>
<keyword evidence="3" id="KW-0509">mRNA transport</keyword>
<keyword evidence="8" id="KW-0732">Signal</keyword>
<dbReference type="PANTHER" id="PTHR13257:SF0">
    <property type="entry name" value="NUCLEAR PORE COMPLEX PROTEIN NUP88"/>
    <property type="match status" value="1"/>
</dbReference>
<dbReference type="GO" id="GO:0000056">
    <property type="term" value="P:ribosomal small subunit export from nucleus"/>
    <property type="evidence" value="ECO:0007669"/>
    <property type="project" value="InterPro"/>
</dbReference>
<evidence type="ECO:0000256" key="1">
    <source>
        <dbReference type="ARBA" id="ARBA00004567"/>
    </source>
</evidence>
<evidence type="ECO:0000313" key="10">
    <source>
        <dbReference type="Proteomes" id="UP000799436"/>
    </source>
</evidence>
<accession>A0A6G1LCI7</accession>
<dbReference type="Gene3D" id="2.130.10.10">
    <property type="entry name" value="YVTN repeat-like/Quinoprotein amine dehydrogenase"/>
    <property type="match status" value="1"/>
</dbReference>
<dbReference type="PANTHER" id="PTHR13257">
    <property type="entry name" value="NUCLEOPORIN NUP84-RELATED"/>
    <property type="match status" value="1"/>
</dbReference>
<gene>
    <name evidence="9" type="ORF">EJ03DRAFT_360375</name>
</gene>
<dbReference type="InterPro" id="IPR037700">
    <property type="entry name" value="NUP88/NUP82"/>
</dbReference>
<proteinExistence type="predicted"/>
<evidence type="ECO:0000256" key="5">
    <source>
        <dbReference type="ARBA" id="ARBA00023010"/>
    </source>
</evidence>
<keyword evidence="5" id="KW-0811">Translocation</keyword>